<dbReference type="EMBL" id="CP001964">
    <property type="protein sequence ID" value="ADG76389.1"/>
    <property type="molecule type" value="Genomic_DNA"/>
</dbReference>
<dbReference type="KEGG" id="cfl:Cfla_3517"/>
<sequence>MTTTDLLTAPPARRGRALHLVDLQNLVGSGSPTLQEAKATWAAYRALVQPGDLAVVACSHHAAPAVWFAVGTEARLLVRSGAGGADVALVDDVDLGHLVARFTWLVVASGDHAFVPLVETVRRAGVRTWQVTGAGRPAHALLRTAQVRSRLRATTAANLALAA</sequence>
<dbReference type="AlphaFoldDB" id="D5UDD3"/>
<dbReference type="STRING" id="446466.Cfla_3517"/>
<dbReference type="OrthoDB" id="5144756at2"/>
<gene>
    <name evidence="1" type="ordered locus">Cfla_3517</name>
</gene>
<dbReference type="Gene3D" id="3.40.50.1010">
    <property type="entry name" value="5'-nuclease"/>
    <property type="match status" value="1"/>
</dbReference>
<evidence type="ECO:0000313" key="2">
    <source>
        <dbReference type="Proteomes" id="UP000000849"/>
    </source>
</evidence>
<dbReference type="eggNOG" id="COG1432">
    <property type="taxonomic scope" value="Bacteria"/>
</dbReference>
<protein>
    <recommendedName>
        <fullName evidence="3">NYN domain-containing protein</fullName>
    </recommendedName>
</protein>
<evidence type="ECO:0008006" key="3">
    <source>
        <dbReference type="Google" id="ProtNLM"/>
    </source>
</evidence>
<reference evidence="1 2" key="1">
    <citation type="journal article" date="2010" name="Stand. Genomic Sci.">
        <title>Complete genome sequence of Cellulomonas flavigena type strain (134).</title>
        <authorList>
            <person name="Abt B."/>
            <person name="Foster B."/>
            <person name="Lapidus A."/>
            <person name="Clum A."/>
            <person name="Sun H."/>
            <person name="Pukall R."/>
            <person name="Lucas S."/>
            <person name="Glavina Del Rio T."/>
            <person name="Nolan M."/>
            <person name="Tice H."/>
            <person name="Cheng J.F."/>
            <person name="Pitluck S."/>
            <person name="Liolios K."/>
            <person name="Ivanova N."/>
            <person name="Mavromatis K."/>
            <person name="Ovchinnikova G."/>
            <person name="Pati A."/>
            <person name="Goodwin L."/>
            <person name="Chen A."/>
            <person name="Palaniappan K."/>
            <person name="Land M."/>
            <person name="Hauser L."/>
            <person name="Chang Y.J."/>
            <person name="Jeffries C.D."/>
            <person name="Rohde M."/>
            <person name="Goker M."/>
            <person name="Woyke T."/>
            <person name="Bristow J."/>
            <person name="Eisen J.A."/>
            <person name="Markowitz V."/>
            <person name="Hugenholtz P."/>
            <person name="Kyrpides N.C."/>
            <person name="Klenk H.P."/>
        </authorList>
    </citation>
    <scope>NUCLEOTIDE SEQUENCE [LARGE SCALE GENOMIC DNA]</scope>
    <source>
        <strain evidence="2">ATCC 482 / DSM 20109 / BCRC 11376 / JCM 18109 / NBRC 3775 / NCIMB 8073 / NRS 134</strain>
    </source>
</reference>
<dbReference type="RefSeq" id="WP_013118717.1">
    <property type="nucleotide sequence ID" value="NC_014151.1"/>
</dbReference>
<dbReference type="HOGENOM" id="CLU_114927_0_0_11"/>
<evidence type="ECO:0000313" key="1">
    <source>
        <dbReference type="EMBL" id="ADG76389.1"/>
    </source>
</evidence>
<accession>D5UDD3</accession>
<proteinExistence type="predicted"/>
<dbReference type="Proteomes" id="UP000000849">
    <property type="component" value="Chromosome"/>
</dbReference>
<keyword evidence="2" id="KW-1185">Reference proteome</keyword>
<organism evidence="1 2">
    <name type="scientific">Cellulomonas flavigena (strain ATCC 482 / DSM 20109 / BCRC 11376 / JCM 18109 / NBRC 3775 / NCIMB 8073 / NRS 134)</name>
    <dbReference type="NCBI Taxonomy" id="446466"/>
    <lineage>
        <taxon>Bacteria</taxon>
        <taxon>Bacillati</taxon>
        <taxon>Actinomycetota</taxon>
        <taxon>Actinomycetes</taxon>
        <taxon>Micrococcales</taxon>
        <taxon>Cellulomonadaceae</taxon>
        <taxon>Cellulomonas</taxon>
    </lineage>
</organism>
<name>D5UDD3_CELFN</name>